<evidence type="ECO:0000313" key="3">
    <source>
        <dbReference type="Proteomes" id="UP001311915"/>
    </source>
</evidence>
<dbReference type="AlphaFoldDB" id="A0AAV9L7Y3"/>
<gene>
    <name evidence="2" type="ORF">R3W88_011831</name>
</gene>
<proteinExistence type="predicted"/>
<name>A0AAV9L7Y3_9SOLN</name>
<dbReference type="Proteomes" id="UP001311915">
    <property type="component" value="Unassembled WGS sequence"/>
</dbReference>
<dbReference type="PANTHER" id="PTHR34482:SF57">
    <property type="entry name" value="RETROTRANSPOSON GAG DOMAIN-CONTAINING PROTEIN"/>
    <property type="match status" value="1"/>
</dbReference>
<comment type="caution">
    <text evidence="2">The sequence shown here is derived from an EMBL/GenBank/DDBJ whole genome shotgun (WGS) entry which is preliminary data.</text>
</comment>
<evidence type="ECO:0008006" key="4">
    <source>
        <dbReference type="Google" id="ProtNLM"/>
    </source>
</evidence>
<organism evidence="2 3">
    <name type="scientific">Solanum pinnatisectum</name>
    <name type="common">tansyleaf nightshade</name>
    <dbReference type="NCBI Taxonomy" id="50273"/>
    <lineage>
        <taxon>Eukaryota</taxon>
        <taxon>Viridiplantae</taxon>
        <taxon>Streptophyta</taxon>
        <taxon>Embryophyta</taxon>
        <taxon>Tracheophyta</taxon>
        <taxon>Spermatophyta</taxon>
        <taxon>Magnoliopsida</taxon>
        <taxon>eudicotyledons</taxon>
        <taxon>Gunneridae</taxon>
        <taxon>Pentapetalae</taxon>
        <taxon>asterids</taxon>
        <taxon>lamiids</taxon>
        <taxon>Solanales</taxon>
        <taxon>Solanaceae</taxon>
        <taxon>Solanoideae</taxon>
        <taxon>Solaneae</taxon>
        <taxon>Solanum</taxon>
    </lineage>
</organism>
<protein>
    <recommendedName>
        <fullName evidence="4">Gag-pol polyprotein</fullName>
    </recommendedName>
</protein>
<dbReference type="GO" id="GO:0003676">
    <property type="term" value="F:nucleic acid binding"/>
    <property type="evidence" value="ECO:0007669"/>
    <property type="project" value="InterPro"/>
</dbReference>
<feature type="region of interest" description="Disordered" evidence="1">
    <location>
        <begin position="66"/>
        <end position="101"/>
    </location>
</feature>
<feature type="region of interest" description="Disordered" evidence="1">
    <location>
        <begin position="134"/>
        <end position="181"/>
    </location>
</feature>
<dbReference type="PANTHER" id="PTHR34482">
    <property type="entry name" value="DNA DAMAGE-INDUCIBLE PROTEIN 1-LIKE"/>
    <property type="match status" value="1"/>
</dbReference>
<dbReference type="InterPro" id="IPR036875">
    <property type="entry name" value="Znf_CCHC_sf"/>
</dbReference>
<sequence>MNPTEFLGSQIGEDPQNFIDEVKKIFEVMQVTGNDRVELKSYQLKDVAHVWLMTHAQQVEGDKLREQAKENKNVPSSKFRQDQKGRASSSKSQGSVLGTRTYPTFPKCCKNHPSEFLAGKDGCFGYGQSGHRLRDCPSKQGQEGNGRAQSTTSAVTAIRPTQQGNSSSTGGGQRQNRFYAL</sequence>
<evidence type="ECO:0000313" key="2">
    <source>
        <dbReference type="EMBL" id="KAK4721598.1"/>
    </source>
</evidence>
<reference evidence="2 3" key="1">
    <citation type="submission" date="2023-10" db="EMBL/GenBank/DDBJ databases">
        <title>Genome-Wide Identification Analysis in wild type Solanum Pinnatisectum Reveals Some Genes Defensing Phytophthora Infestans.</title>
        <authorList>
            <person name="Sun C."/>
        </authorList>
    </citation>
    <scope>NUCLEOTIDE SEQUENCE [LARGE SCALE GENOMIC DNA]</scope>
    <source>
        <strain evidence="2">LQN</strain>
        <tissue evidence="2">Leaf</tissue>
    </source>
</reference>
<feature type="compositionally biased region" description="Polar residues" evidence="1">
    <location>
        <begin position="86"/>
        <end position="101"/>
    </location>
</feature>
<feature type="compositionally biased region" description="Polar residues" evidence="1">
    <location>
        <begin position="139"/>
        <end position="155"/>
    </location>
</feature>
<dbReference type="EMBL" id="JAWPEI010000007">
    <property type="protein sequence ID" value="KAK4721598.1"/>
    <property type="molecule type" value="Genomic_DNA"/>
</dbReference>
<dbReference type="GO" id="GO:0008270">
    <property type="term" value="F:zinc ion binding"/>
    <property type="evidence" value="ECO:0007669"/>
    <property type="project" value="InterPro"/>
</dbReference>
<evidence type="ECO:0000256" key="1">
    <source>
        <dbReference type="SAM" id="MobiDB-lite"/>
    </source>
</evidence>
<dbReference type="Gene3D" id="4.10.60.10">
    <property type="entry name" value="Zinc finger, CCHC-type"/>
    <property type="match status" value="1"/>
</dbReference>
<keyword evidence="3" id="KW-1185">Reference proteome</keyword>
<accession>A0AAV9L7Y3</accession>
<dbReference type="SUPFAM" id="SSF57756">
    <property type="entry name" value="Retrovirus zinc finger-like domains"/>
    <property type="match status" value="1"/>
</dbReference>
<feature type="compositionally biased region" description="Low complexity" evidence="1">
    <location>
        <begin position="161"/>
        <end position="181"/>
    </location>
</feature>